<proteinExistence type="predicted"/>
<organism evidence="2 3">
    <name type="scientific">Phlebiopsis gigantea (strain 11061_1 CR5-6)</name>
    <name type="common">White-rot fungus</name>
    <name type="synonym">Peniophora gigantea</name>
    <dbReference type="NCBI Taxonomy" id="745531"/>
    <lineage>
        <taxon>Eukaryota</taxon>
        <taxon>Fungi</taxon>
        <taxon>Dikarya</taxon>
        <taxon>Basidiomycota</taxon>
        <taxon>Agaricomycotina</taxon>
        <taxon>Agaricomycetes</taxon>
        <taxon>Polyporales</taxon>
        <taxon>Phanerochaetaceae</taxon>
        <taxon>Phlebiopsis</taxon>
    </lineage>
</organism>
<dbReference type="Gene3D" id="6.20.250.70">
    <property type="match status" value="1"/>
</dbReference>
<gene>
    <name evidence="2" type="ORF">PHLGIDRAFT_86954</name>
</gene>
<accession>A0A0C3PQF4</accession>
<dbReference type="HOGENOM" id="CLU_083052_1_0_1"/>
<keyword evidence="3" id="KW-1185">Reference proteome</keyword>
<evidence type="ECO:0000313" key="2">
    <source>
        <dbReference type="EMBL" id="KIP09303.1"/>
    </source>
</evidence>
<dbReference type="EMBL" id="KN840468">
    <property type="protein sequence ID" value="KIP09303.1"/>
    <property type="molecule type" value="Genomic_DNA"/>
</dbReference>
<dbReference type="Pfam" id="PF08208">
    <property type="entry name" value="RNA_polI_A34"/>
    <property type="match status" value="1"/>
</dbReference>
<evidence type="ECO:0000313" key="3">
    <source>
        <dbReference type="Proteomes" id="UP000053257"/>
    </source>
</evidence>
<feature type="region of interest" description="Disordered" evidence="1">
    <location>
        <begin position="172"/>
        <end position="219"/>
    </location>
</feature>
<dbReference type="AlphaFoldDB" id="A0A0C3PQF4"/>
<dbReference type="OrthoDB" id="76224at2759"/>
<dbReference type="Proteomes" id="UP000053257">
    <property type="component" value="Unassembled WGS sequence"/>
</dbReference>
<dbReference type="InterPro" id="IPR013240">
    <property type="entry name" value="DNA-dir_RNA_pol1_su_RPA34"/>
</dbReference>
<reference evidence="2 3" key="1">
    <citation type="journal article" date="2014" name="PLoS Genet.">
        <title>Analysis of the Phlebiopsis gigantea genome, transcriptome and secretome provides insight into its pioneer colonization strategies of wood.</title>
        <authorList>
            <person name="Hori C."/>
            <person name="Ishida T."/>
            <person name="Igarashi K."/>
            <person name="Samejima M."/>
            <person name="Suzuki H."/>
            <person name="Master E."/>
            <person name="Ferreira P."/>
            <person name="Ruiz-Duenas F.J."/>
            <person name="Held B."/>
            <person name="Canessa P."/>
            <person name="Larrondo L.F."/>
            <person name="Schmoll M."/>
            <person name="Druzhinina I.S."/>
            <person name="Kubicek C.P."/>
            <person name="Gaskell J.A."/>
            <person name="Kersten P."/>
            <person name="St John F."/>
            <person name="Glasner J."/>
            <person name="Sabat G."/>
            <person name="Splinter BonDurant S."/>
            <person name="Syed K."/>
            <person name="Yadav J."/>
            <person name="Mgbeahuruike A.C."/>
            <person name="Kovalchuk A."/>
            <person name="Asiegbu F.O."/>
            <person name="Lackner G."/>
            <person name="Hoffmeister D."/>
            <person name="Rencoret J."/>
            <person name="Gutierrez A."/>
            <person name="Sun H."/>
            <person name="Lindquist E."/>
            <person name="Barry K."/>
            <person name="Riley R."/>
            <person name="Grigoriev I.V."/>
            <person name="Henrissat B."/>
            <person name="Kues U."/>
            <person name="Berka R.M."/>
            <person name="Martinez A.T."/>
            <person name="Covert S.F."/>
            <person name="Blanchette R.A."/>
            <person name="Cullen D."/>
        </authorList>
    </citation>
    <scope>NUCLEOTIDE SEQUENCE [LARGE SCALE GENOMIC DNA]</scope>
    <source>
        <strain evidence="2 3">11061_1 CR5-6</strain>
    </source>
</reference>
<feature type="compositionally biased region" description="Low complexity" evidence="1">
    <location>
        <begin position="1"/>
        <end position="16"/>
    </location>
</feature>
<feature type="region of interest" description="Disordered" evidence="1">
    <location>
        <begin position="1"/>
        <end position="66"/>
    </location>
</feature>
<protein>
    <submittedName>
        <fullName evidence="2">Uncharacterized protein</fullName>
    </submittedName>
</protein>
<evidence type="ECO:0000256" key="1">
    <source>
        <dbReference type="SAM" id="MobiDB-lite"/>
    </source>
</evidence>
<feature type="compositionally biased region" description="Polar residues" evidence="1">
    <location>
        <begin position="183"/>
        <end position="198"/>
    </location>
</feature>
<name>A0A0C3PQF4_PHLG1</name>
<feature type="non-terminal residue" evidence="2">
    <location>
        <position position="219"/>
    </location>
</feature>
<dbReference type="GO" id="GO:0006360">
    <property type="term" value="P:transcription by RNA polymerase I"/>
    <property type="evidence" value="ECO:0007669"/>
    <property type="project" value="InterPro"/>
</dbReference>
<sequence>MSSDRSSSSPEPTLSSKKASTQAKEKSKKNGGQPAVVHTPHGKNEGTNIDSAYRPPEGMKLVDGEHDEDFDWESLKDDEDLELWIVRVPEGVKAKHLDGLKLDEPSSSKSAQIGSLVRKHISYDIWSLADGGEPNDTIGAEELDALSPLFPRKKKGTKFYGAPDLPARHIVLSARPPKPTPELSESTNTDMSWSTQQNPPRPSYPKEMLKGRFMPAGAL</sequence>